<comment type="caution">
    <text evidence="3">The sequence shown here is derived from an EMBL/GenBank/DDBJ whole genome shotgun (WGS) entry which is preliminary data.</text>
</comment>
<evidence type="ECO:0000313" key="4">
    <source>
        <dbReference type="Proteomes" id="UP000796880"/>
    </source>
</evidence>
<organism evidence="3 4">
    <name type="scientific">Rhamnella rubrinervis</name>
    <dbReference type="NCBI Taxonomy" id="2594499"/>
    <lineage>
        <taxon>Eukaryota</taxon>
        <taxon>Viridiplantae</taxon>
        <taxon>Streptophyta</taxon>
        <taxon>Embryophyta</taxon>
        <taxon>Tracheophyta</taxon>
        <taxon>Spermatophyta</taxon>
        <taxon>Magnoliopsida</taxon>
        <taxon>eudicotyledons</taxon>
        <taxon>Gunneridae</taxon>
        <taxon>Pentapetalae</taxon>
        <taxon>rosids</taxon>
        <taxon>fabids</taxon>
        <taxon>Rosales</taxon>
        <taxon>Rhamnaceae</taxon>
        <taxon>rhamnoid group</taxon>
        <taxon>Rhamneae</taxon>
        <taxon>Rhamnella</taxon>
    </lineage>
</organism>
<evidence type="ECO:0000313" key="3">
    <source>
        <dbReference type="EMBL" id="KAF3455887.1"/>
    </source>
</evidence>
<protein>
    <submittedName>
        <fullName evidence="3">Uncharacterized protein</fullName>
    </submittedName>
</protein>
<evidence type="ECO:0000256" key="1">
    <source>
        <dbReference type="SAM" id="Phobius"/>
    </source>
</evidence>
<feature type="transmembrane region" description="Helical" evidence="1">
    <location>
        <begin position="136"/>
        <end position="156"/>
    </location>
</feature>
<dbReference type="AlphaFoldDB" id="A0A8K0MRH7"/>
<dbReference type="InterPro" id="IPR027417">
    <property type="entry name" value="P-loop_NTPase"/>
</dbReference>
<keyword evidence="1" id="KW-0472">Membrane</keyword>
<gene>
    <name evidence="3" type="ORF">FNV43_RR00529</name>
</gene>
<sequence>MESSKFSLVLRLLVVALVLLASVVNGREVNEFPTAAYLADGDTTTHLFIKQWQQGCDYGVALTYLLYTISLTFILQAAGSGLHWEPEPTVSSSNSKHSRWISTQGIVALVVVNFCSVCLQGILIHGTGKDANLTQTFPSLTSFILFNLMSMGSGFIRVVKEGSGDGCGNNIQLPEGNNGVASRMAHEGFRDDRLIGSVDFEESVKTETTVFQPGLLVEAHRGVLYVDEINLLDEDLPMGFDDRVPAVGIETQFQDRSNEVYKMAEEESDFTKTQVGIYETIIVCILDFKI</sequence>
<feature type="signal peptide" evidence="2">
    <location>
        <begin position="1"/>
        <end position="26"/>
    </location>
</feature>
<keyword evidence="4" id="KW-1185">Reference proteome</keyword>
<feature type="chain" id="PRO_5035426117" evidence="2">
    <location>
        <begin position="27"/>
        <end position="290"/>
    </location>
</feature>
<proteinExistence type="predicted"/>
<keyword evidence="1" id="KW-0812">Transmembrane</keyword>
<accession>A0A8K0MRH7</accession>
<feature type="transmembrane region" description="Helical" evidence="1">
    <location>
        <begin position="105"/>
        <end position="124"/>
    </location>
</feature>
<dbReference type="PANTHER" id="PTHR43473:SF2">
    <property type="entry name" value="MAGNESIUM-CHELATASE SUBUNIT CHLD, CHLOROPLASTIC"/>
    <property type="match status" value="1"/>
</dbReference>
<dbReference type="PANTHER" id="PTHR43473">
    <property type="entry name" value="MAGNESIUM-CHELATASE SUBUNIT CHLD, CHLOROPLASTIC"/>
    <property type="match status" value="1"/>
</dbReference>
<feature type="transmembrane region" description="Helical" evidence="1">
    <location>
        <begin position="64"/>
        <end position="84"/>
    </location>
</feature>
<keyword evidence="1" id="KW-1133">Transmembrane helix</keyword>
<dbReference type="Gene3D" id="3.40.50.300">
    <property type="entry name" value="P-loop containing nucleotide triphosphate hydrolases"/>
    <property type="match status" value="1"/>
</dbReference>
<name>A0A8K0MRH7_9ROSA</name>
<reference evidence="3" key="1">
    <citation type="submission" date="2020-03" db="EMBL/GenBank/DDBJ databases">
        <title>A high-quality chromosome-level genome assembly of a woody plant with both climbing and erect habits, Rhamnella rubrinervis.</title>
        <authorList>
            <person name="Lu Z."/>
            <person name="Yang Y."/>
            <person name="Zhu X."/>
            <person name="Sun Y."/>
        </authorList>
    </citation>
    <scope>NUCLEOTIDE SEQUENCE</scope>
    <source>
        <strain evidence="3">BYM</strain>
        <tissue evidence="3">Leaf</tissue>
    </source>
</reference>
<dbReference type="EMBL" id="VOIH02000001">
    <property type="protein sequence ID" value="KAF3455887.1"/>
    <property type="molecule type" value="Genomic_DNA"/>
</dbReference>
<dbReference type="Proteomes" id="UP000796880">
    <property type="component" value="Unassembled WGS sequence"/>
</dbReference>
<keyword evidence="2" id="KW-0732">Signal</keyword>
<evidence type="ECO:0000256" key="2">
    <source>
        <dbReference type="SAM" id="SignalP"/>
    </source>
</evidence>